<accession>D8LWB2</accession>
<dbReference type="GO" id="GO:0003723">
    <property type="term" value="F:RNA binding"/>
    <property type="evidence" value="ECO:0007669"/>
    <property type="project" value="UniProtKB-KW"/>
</dbReference>
<dbReference type="PROSITE" id="PS00039">
    <property type="entry name" value="DEAD_ATP_HELICASE"/>
    <property type="match status" value="1"/>
</dbReference>
<dbReference type="InterPro" id="IPR000629">
    <property type="entry name" value="RNA-helicase_DEAD-box_CS"/>
</dbReference>
<dbReference type="CDD" id="cd12937">
    <property type="entry name" value="GUCT_RH7_like"/>
    <property type="match status" value="1"/>
</dbReference>
<dbReference type="AlphaFoldDB" id="D8LWB2"/>
<dbReference type="FunCoup" id="D8LWB2">
    <property type="interactions" value="286"/>
</dbReference>
<dbReference type="InterPro" id="IPR050079">
    <property type="entry name" value="DEAD_box_RNA_helicase"/>
</dbReference>
<evidence type="ECO:0000256" key="5">
    <source>
        <dbReference type="ARBA" id="ARBA00022840"/>
    </source>
</evidence>
<evidence type="ECO:0000256" key="2">
    <source>
        <dbReference type="ARBA" id="ARBA00022741"/>
    </source>
</evidence>
<dbReference type="InterPro" id="IPR001650">
    <property type="entry name" value="Helicase_C-like"/>
</dbReference>
<dbReference type="SUPFAM" id="SSF54928">
    <property type="entry name" value="RNA-binding domain, RBD"/>
    <property type="match status" value="1"/>
</dbReference>
<evidence type="ECO:0000256" key="1">
    <source>
        <dbReference type="ARBA" id="ARBA00006517"/>
    </source>
</evidence>
<dbReference type="InterPro" id="IPR014001">
    <property type="entry name" value="Helicase_ATP-bd"/>
</dbReference>
<dbReference type="RefSeq" id="XP_012894149.1">
    <property type="nucleotide sequence ID" value="XM_013038695.1"/>
</dbReference>
<dbReference type="GO" id="GO:0005829">
    <property type="term" value="C:cytosol"/>
    <property type="evidence" value="ECO:0007669"/>
    <property type="project" value="TreeGrafter"/>
</dbReference>
<dbReference type="InterPro" id="IPR035979">
    <property type="entry name" value="RBD_domain_sf"/>
</dbReference>
<evidence type="ECO:0000256" key="6">
    <source>
        <dbReference type="RuleBase" id="RU000492"/>
    </source>
</evidence>
<dbReference type="InterPro" id="IPR011545">
    <property type="entry name" value="DEAD/DEAH_box_helicase_dom"/>
</dbReference>
<evidence type="ECO:0000259" key="8">
    <source>
        <dbReference type="PROSITE" id="PS51194"/>
    </source>
</evidence>
<dbReference type="GO" id="GO:0003724">
    <property type="term" value="F:RNA helicase activity"/>
    <property type="evidence" value="ECO:0007669"/>
    <property type="project" value="UniProtKB-EC"/>
</dbReference>
<dbReference type="PROSITE" id="PS51192">
    <property type="entry name" value="HELICASE_ATP_BIND_1"/>
    <property type="match status" value="1"/>
</dbReference>
<reference evidence="9" key="1">
    <citation type="submission" date="2010-02" db="EMBL/GenBank/DDBJ databases">
        <title>Sequencing and annotation of the Blastocystis hominis genome.</title>
        <authorList>
            <person name="Wincker P."/>
        </authorList>
    </citation>
    <scope>NUCLEOTIDE SEQUENCE</scope>
    <source>
        <strain evidence="9">Singapore isolate B</strain>
    </source>
</reference>
<protein>
    <submittedName>
        <fullName evidence="9">Uncharacterized protein</fullName>
    </submittedName>
</protein>
<dbReference type="SMART" id="SM00487">
    <property type="entry name" value="DEXDc"/>
    <property type="match status" value="1"/>
</dbReference>
<comment type="similarity">
    <text evidence="1">Belongs to the DEAD box helicase family. DDX21/DDX50 subfamily.</text>
</comment>
<dbReference type="OMA" id="NEICITA"/>
<dbReference type="GO" id="GO:0005524">
    <property type="term" value="F:ATP binding"/>
    <property type="evidence" value="ECO:0007669"/>
    <property type="project" value="UniProtKB-KW"/>
</dbReference>
<dbReference type="PROSITE" id="PS51194">
    <property type="entry name" value="HELICASE_CTER"/>
    <property type="match status" value="1"/>
</dbReference>
<dbReference type="GeneID" id="24917790"/>
<dbReference type="PANTHER" id="PTHR47959">
    <property type="entry name" value="ATP-DEPENDENT RNA HELICASE RHLE-RELATED"/>
    <property type="match status" value="1"/>
</dbReference>
<dbReference type="InterPro" id="IPR027417">
    <property type="entry name" value="P-loop_NTPase"/>
</dbReference>
<dbReference type="Gene3D" id="3.40.50.300">
    <property type="entry name" value="P-loop containing nucleotide triphosphate hydrolases"/>
    <property type="match status" value="2"/>
</dbReference>
<dbReference type="Pfam" id="PF00271">
    <property type="entry name" value="Helicase_C"/>
    <property type="match status" value="1"/>
</dbReference>
<dbReference type="InterPro" id="IPR044742">
    <property type="entry name" value="DEAD/DEAH_RhlB"/>
</dbReference>
<dbReference type="InterPro" id="IPR012562">
    <property type="entry name" value="GUCT"/>
</dbReference>
<feature type="domain" description="Helicase ATP-binding" evidence="7">
    <location>
        <begin position="46"/>
        <end position="234"/>
    </location>
</feature>
<keyword evidence="3 6" id="KW-0378">Hydrolase</keyword>
<evidence type="ECO:0000313" key="10">
    <source>
        <dbReference type="Proteomes" id="UP000008312"/>
    </source>
</evidence>
<dbReference type="GO" id="GO:0016787">
    <property type="term" value="F:hydrolase activity"/>
    <property type="evidence" value="ECO:0007669"/>
    <property type="project" value="UniProtKB-KW"/>
</dbReference>
<evidence type="ECO:0000313" key="9">
    <source>
        <dbReference type="EMBL" id="CBK20101.2"/>
    </source>
</evidence>
<dbReference type="PANTHER" id="PTHR47959:SF1">
    <property type="entry name" value="ATP-DEPENDENT RNA HELICASE DBPA"/>
    <property type="match status" value="1"/>
</dbReference>
<keyword evidence="4 6" id="KW-0347">Helicase</keyword>
<gene>
    <name evidence="9" type="ORF">GSBLH_T00000481001</name>
</gene>
<dbReference type="Proteomes" id="UP000008312">
    <property type="component" value="Unassembled WGS sequence"/>
</dbReference>
<evidence type="ECO:0000259" key="7">
    <source>
        <dbReference type="PROSITE" id="PS51192"/>
    </source>
</evidence>
<dbReference type="Pfam" id="PF00270">
    <property type="entry name" value="DEAD"/>
    <property type="match status" value="1"/>
</dbReference>
<proteinExistence type="inferred from homology"/>
<dbReference type="SUPFAM" id="SSF52540">
    <property type="entry name" value="P-loop containing nucleoside triphosphate hydrolases"/>
    <property type="match status" value="1"/>
</dbReference>
<keyword evidence="5 6" id="KW-0067">ATP-binding</keyword>
<dbReference type="SMART" id="SM00490">
    <property type="entry name" value="HELICc"/>
    <property type="match status" value="1"/>
</dbReference>
<feature type="domain" description="Helicase C-terminal" evidence="8">
    <location>
        <begin position="266"/>
        <end position="416"/>
    </location>
</feature>
<keyword evidence="10" id="KW-1185">Reference proteome</keyword>
<dbReference type="EMBL" id="FN668638">
    <property type="protein sequence ID" value="CBK20101.2"/>
    <property type="molecule type" value="Genomic_DNA"/>
</dbReference>
<dbReference type="InParanoid" id="D8LWB2"/>
<evidence type="ECO:0000256" key="3">
    <source>
        <dbReference type="ARBA" id="ARBA00022801"/>
    </source>
</evidence>
<sequence length="553" mass="61410">MRTRSMDMAESESLYAMHRYRISPETIGILHSKGITELFPIQALSFDAIYDGKDLIGRAPTGQGKTLAFALPIVEKIYKLNLRPPRRSRAPLCLVLSPTRELAQQIDEQIRMIAPSLRTVCLFGGAPFDPQEFALRRGVEFVVGTPGRVLDHLERGTLQLGELQWFILDEADRMLDMGFSEDVEKVVDYAIKSGGETKGPRIVPDRIQVLLFSATIPSWVREVMTKYMHPDKVTVDLVTEKEKASVDVRHLVLRCPWEARAKVIADLIEVYCGVDGRAIVFCDMKKSCNELAGEECLRSIAGVLHGDIPQKTREQTLKDFKDGKFRCLVATDVAARGLDIQGITLVINREPPATRSGVADVETYIHRSGRTGRAGRKGVCITLSTGFAQEAVLQSIEKAVGNAFTRIGAPQPSDLLKARAERLVERIGDLDEQLITKMDSLAEEVLAKTSDPRAAVARCLCLAVGAFGKMKTRSILTSNEGFVTVMYQSLNPFRTVSYVWGALRRYFPEDVVTSIKANTMTKDERGAVFDVPEEHIQLFKDYMEVAARLGGDG</sequence>
<evidence type="ECO:0000256" key="4">
    <source>
        <dbReference type="ARBA" id="ARBA00022806"/>
    </source>
</evidence>
<dbReference type="CDD" id="cd18787">
    <property type="entry name" value="SF2_C_DEAD"/>
    <property type="match status" value="1"/>
</dbReference>
<dbReference type="Pfam" id="PF08152">
    <property type="entry name" value="GUCT"/>
    <property type="match status" value="1"/>
</dbReference>
<keyword evidence="2 6" id="KW-0547">Nucleotide-binding</keyword>
<dbReference type="OrthoDB" id="4255at2759"/>
<name>D8LWB2_BLAHO</name>
<dbReference type="CDD" id="cd00268">
    <property type="entry name" value="DEADc"/>
    <property type="match status" value="1"/>
</dbReference>
<dbReference type="Gene3D" id="3.30.70.2280">
    <property type="match status" value="1"/>
</dbReference>
<organism evidence="9">
    <name type="scientific">Blastocystis hominis</name>
    <dbReference type="NCBI Taxonomy" id="12968"/>
    <lineage>
        <taxon>Eukaryota</taxon>
        <taxon>Sar</taxon>
        <taxon>Stramenopiles</taxon>
        <taxon>Bigyra</taxon>
        <taxon>Opalozoa</taxon>
        <taxon>Opalinata</taxon>
        <taxon>Blastocystidae</taxon>
        <taxon>Blastocystis</taxon>
    </lineage>
</organism>